<organism evidence="1 2">
    <name type="scientific">Pleurodeles waltl</name>
    <name type="common">Iberian ribbed newt</name>
    <dbReference type="NCBI Taxonomy" id="8319"/>
    <lineage>
        <taxon>Eukaryota</taxon>
        <taxon>Metazoa</taxon>
        <taxon>Chordata</taxon>
        <taxon>Craniata</taxon>
        <taxon>Vertebrata</taxon>
        <taxon>Euteleostomi</taxon>
        <taxon>Amphibia</taxon>
        <taxon>Batrachia</taxon>
        <taxon>Caudata</taxon>
        <taxon>Salamandroidea</taxon>
        <taxon>Salamandridae</taxon>
        <taxon>Pleurodelinae</taxon>
        <taxon>Pleurodeles</taxon>
    </lineage>
</organism>
<evidence type="ECO:0000313" key="2">
    <source>
        <dbReference type="Proteomes" id="UP001066276"/>
    </source>
</evidence>
<evidence type="ECO:0000313" key="1">
    <source>
        <dbReference type="EMBL" id="KAJ1175496.1"/>
    </source>
</evidence>
<reference evidence="1" key="1">
    <citation type="journal article" date="2022" name="bioRxiv">
        <title>Sequencing and chromosome-scale assembly of the giantPleurodeles waltlgenome.</title>
        <authorList>
            <person name="Brown T."/>
            <person name="Elewa A."/>
            <person name="Iarovenko S."/>
            <person name="Subramanian E."/>
            <person name="Araus A.J."/>
            <person name="Petzold A."/>
            <person name="Susuki M."/>
            <person name="Suzuki K.-i.T."/>
            <person name="Hayashi T."/>
            <person name="Toyoda A."/>
            <person name="Oliveira C."/>
            <person name="Osipova E."/>
            <person name="Leigh N.D."/>
            <person name="Simon A."/>
            <person name="Yun M.H."/>
        </authorList>
    </citation>
    <scope>NUCLEOTIDE SEQUENCE</scope>
    <source>
        <strain evidence="1">20211129_DDA</strain>
        <tissue evidence="1">Liver</tissue>
    </source>
</reference>
<proteinExistence type="predicted"/>
<protein>
    <submittedName>
        <fullName evidence="1">Uncharacterized protein</fullName>
    </submittedName>
</protein>
<keyword evidence="2" id="KW-1185">Reference proteome</keyword>
<comment type="caution">
    <text evidence="1">The sequence shown here is derived from an EMBL/GenBank/DDBJ whole genome shotgun (WGS) entry which is preliminary data.</text>
</comment>
<sequence>MIKNHLICWQAKPIDDVLQYAKYCSDEIKLKQKKLKEKAMVMQIKAAQTGLQGSFQQLPHGNGLFPSQGRGRGQGGMMLPVVNRNVDLSSVVMQHEQQRQKSSVTVGEKLAEQDTLLIMCSRKGITMETFSDDEKDVPVDEKKRMMSCELALLNVEDGQAINKEETNEEHNMGDLINFFPVFEKKDLLNDLQERVGPKVWDFSGKDIGLIKGVEGVRVAVK</sequence>
<dbReference type="EMBL" id="JANPWB010000006">
    <property type="protein sequence ID" value="KAJ1175496.1"/>
    <property type="molecule type" value="Genomic_DNA"/>
</dbReference>
<dbReference type="AlphaFoldDB" id="A0AAV7TH97"/>
<accession>A0AAV7TH97</accession>
<name>A0AAV7TH97_PLEWA</name>
<dbReference type="Proteomes" id="UP001066276">
    <property type="component" value="Chromosome 3_2"/>
</dbReference>
<gene>
    <name evidence="1" type="ORF">NDU88_000784</name>
</gene>